<dbReference type="EMBL" id="AJ862840">
    <property type="protein sequence ID" value="CAH94363.1"/>
    <property type="molecule type" value="Genomic_DNA"/>
</dbReference>
<accession>Q53IB2</accession>
<name>Q53IB2_STRGR</name>
<dbReference type="AlphaFoldDB" id="Q53IB2"/>
<gene>
    <name evidence="2" type="ORF">SG7F10.40</name>
</gene>
<organism evidence="2">
    <name type="scientific">Streptomyces griseus subsp. griseus</name>
    <dbReference type="NCBI Taxonomy" id="67263"/>
    <lineage>
        <taxon>Bacteria</taxon>
        <taxon>Bacillati</taxon>
        <taxon>Actinomycetota</taxon>
        <taxon>Actinomycetes</taxon>
        <taxon>Kitasatosporales</taxon>
        <taxon>Streptomycetaceae</taxon>
        <taxon>Streptomyces</taxon>
    </lineage>
</organism>
<sequence>MPESPSARREPDGSRLVGDARTTALVNAVRAARGRSSGGERNQFLRPVDPTRVSPAVARNVRMSP</sequence>
<evidence type="ECO:0000256" key="1">
    <source>
        <dbReference type="SAM" id="MobiDB-lite"/>
    </source>
</evidence>
<reference evidence="2" key="1">
    <citation type="submission" date="2004-11" db="EMBL/GenBank/DDBJ databases">
        <title>Cloning and heterologous expression of the str/sts-gene cluster from a Streptomyces griseus DSM40236 PAC library: the cluster for streptomycin production lies in a highly conserved genomic area.</title>
        <authorList>
            <person name="van der Geize R."/>
            <person name="Dijkhuizen L."/>
            <person name="Wellington E.M."/>
            <person name="Piepersberg W."/>
        </authorList>
    </citation>
    <scope>NUCLEOTIDE SEQUENCE</scope>
    <source>
        <strain evidence="2">DSM 40236</strain>
    </source>
</reference>
<protein>
    <submittedName>
        <fullName evidence="2">Putative esterase A</fullName>
    </submittedName>
</protein>
<proteinExistence type="predicted"/>
<feature type="region of interest" description="Disordered" evidence="1">
    <location>
        <begin position="31"/>
        <end position="65"/>
    </location>
</feature>
<evidence type="ECO:0000313" key="2">
    <source>
        <dbReference type="EMBL" id="CAH94363.1"/>
    </source>
</evidence>